<reference evidence="2" key="1">
    <citation type="submission" date="2021-03" db="EMBL/GenBank/DDBJ databases">
        <title>Draft genome sequence of rust myrtle Austropuccinia psidii MF-1, a brazilian biotype.</title>
        <authorList>
            <person name="Quecine M.C."/>
            <person name="Pachon D.M.R."/>
            <person name="Bonatelli M.L."/>
            <person name="Correr F.H."/>
            <person name="Franceschini L.M."/>
            <person name="Leite T.F."/>
            <person name="Margarido G.R.A."/>
            <person name="Almeida C.A."/>
            <person name="Ferrarezi J.A."/>
            <person name="Labate C.A."/>
        </authorList>
    </citation>
    <scope>NUCLEOTIDE SEQUENCE</scope>
    <source>
        <strain evidence="2">MF-1</strain>
    </source>
</reference>
<protein>
    <submittedName>
        <fullName evidence="2">Uncharacterized protein</fullName>
    </submittedName>
</protein>
<proteinExistence type="predicted"/>
<gene>
    <name evidence="2" type="ORF">O181_031911</name>
</gene>
<dbReference type="Proteomes" id="UP000765509">
    <property type="component" value="Unassembled WGS sequence"/>
</dbReference>
<name>A0A9Q3CVT3_9BASI</name>
<evidence type="ECO:0000313" key="3">
    <source>
        <dbReference type="Proteomes" id="UP000765509"/>
    </source>
</evidence>
<sequence>MPPSDGHFTPQPEQSDYPDDEGWKLQEDIQAQADCQHVLSPMGFKCQKQNPLNPPKQDSPISHMPHNETPQKPIPGPSLTQ</sequence>
<feature type="region of interest" description="Disordered" evidence="1">
    <location>
        <begin position="1"/>
        <end position="23"/>
    </location>
</feature>
<comment type="caution">
    <text evidence="2">The sequence shown here is derived from an EMBL/GenBank/DDBJ whole genome shotgun (WGS) entry which is preliminary data.</text>
</comment>
<accession>A0A9Q3CVT3</accession>
<keyword evidence="3" id="KW-1185">Reference proteome</keyword>
<evidence type="ECO:0000313" key="2">
    <source>
        <dbReference type="EMBL" id="MBW0492196.1"/>
    </source>
</evidence>
<evidence type="ECO:0000256" key="1">
    <source>
        <dbReference type="SAM" id="MobiDB-lite"/>
    </source>
</evidence>
<feature type="region of interest" description="Disordered" evidence="1">
    <location>
        <begin position="42"/>
        <end position="81"/>
    </location>
</feature>
<dbReference type="EMBL" id="AVOT02011473">
    <property type="protein sequence ID" value="MBW0492196.1"/>
    <property type="molecule type" value="Genomic_DNA"/>
</dbReference>
<feature type="compositionally biased region" description="Pro residues" evidence="1">
    <location>
        <begin position="72"/>
        <end position="81"/>
    </location>
</feature>
<dbReference type="AlphaFoldDB" id="A0A9Q3CVT3"/>
<organism evidence="2 3">
    <name type="scientific">Austropuccinia psidii MF-1</name>
    <dbReference type="NCBI Taxonomy" id="1389203"/>
    <lineage>
        <taxon>Eukaryota</taxon>
        <taxon>Fungi</taxon>
        <taxon>Dikarya</taxon>
        <taxon>Basidiomycota</taxon>
        <taxon>Pucciniomycotina</taxon>
        <taxon>Pucciniomycetes</taxon>
        <taxon>Pucciniales</taxon>
        <taxon>Sphaerophragmiaceae</taxon>
        <taxon>Austropuccinia</taxon>
    </lineage>
</organism>